<name>A0A0N0BJU9_9HYME</name>
<gene>
    <name evidence="1" type="ORF">WN51_02947</name>
</gene>
<keyword evidence="2" id="KW-1185">Reference proteome</keyword>
<dbReference type="Proteomes" id="UP000053105">
    <property type="component" value="Unassembled WGS sequence"/>
</dbReference>
<evidence type="ECO:0000313" key="2">
    <source>
        <dbReference type="Proteomes" id="UP000053105"/>
    </source>
</evidence>
<sequence length="86" mass="9900">MFISVRILSHSQVDLKFYPHCDCDSYISSQSIISINAKSVGNFSVKCKVSRYDYDRGVNSRLSYAAVDHIPDFYENAIRIEDCFLH</sequence>
<proteinExistence type="predicted"/>
<dbReference type="EMBL" id="KQ435711">
    <property type="protein sequence ID" value="KOX79681.1"/>
    <property type="molecule type" value="Genomic_DNA"/>
</dbReference>
<reference evidence="1 2" key="1">
    <citation type="submission" date="2015-07" db="EMBL/GenBank/DDBJ databases">
        <title>The genome of Melipona quadrifasciata.</title>
        <authorList>
            <person name="Pan H."/>
            <person name="Kapheim K."/>
        </authorList>
    </citation>
    <scope>NUCLEOTIDE SEQUENCE [LARGE SCALE GENOMIC DNA]</scope>
    <source>
        <strain evidence="1">0111107301</strain>
        <tissue evidence="1">Whole body</tissue>
    </source>
</reference>
<accession>A0A0N0BJU9</accession>
<dbReference type="AlphaFoldDB" id="A0A0N0BJU9"/>
<evidence type="ECO:0000313" key="1">
    <source>
        <dbReference type="EMBL" id="KOX79681.1"/>
    </source>
</evidence>
<protein>
    <submittedName>
        <fullName evidence="1">Uncharacterized protein</fullName>
    </submittedName>
</protein>
<organism evidence="1 2">
    <name type="scientific">Melipona quadrifasciata</name>
    <dbReference type="NCBI Taxonomy" id="166423"/>
    <lineage>
        <taxon>Eukaryota</taxon>
        <taxon>Metazoa</taxon>
        <taxon>Ecdysozoa</taxon>
        <taxon>Arthropoda</taxon>
        <taxon>Hexapoda</taxon>
        <taxon>Insecta</taxon>
        <taxon>Pterygota</taxon>
        <taxon>Neoptera</taxon>
        <taxon>Endopterygota</taxon>
        <taxon>Hymenoptera</taxon>
        <taxon>Apocrita</taxon>
        <taxon>Aculeata</taxon>
        <taxon>Apoidea</taxon>
        <taxon>Anthophila</taxon>
        <taxon>Apidae</taxon>
        <taxon>Melipona</taxon>
    </lineage>
</organism>